<evidence type="ECO:0000256" key="1">
    <source>
        <dbReference type="PROSITE-ProRule" id="PRU00473"/>
    </source>
</evidence>
<dbReference type="InterPro" id="IPR050330">
    <property type="entry name" value="Bact_OuterMem_StrucFunc"/>
</dbReference>
<keyword evidence="2" id="KW-0812">Transmembrane</keyword>
<feature type="transmembrane region" description="Helical" evidence="2">
    <location>
        <begin position="26"/>
        <end position="52"/>
    </location>
</feature>
<evidence type="ECO:0000256" key="2">
    <source>
        <dbReference type="SAM" id="Phobius"/>
    </source>
</evidence>
<organism evidence="4 5">
    <name type="scientific">Inquilinus limosus</name>
    <dbReference type="NCBI Taxonomy" id="171674"/>
    <lineage>
        <taxon>Bacteria</taxon>
        <taxon>Pseudomonadati</taxon>
        <taxon>Pseudomonadota</taxon>
        <taxon>Alphaproteobacteria</taxon>
        <taxon>Rhodospirillales</taxon>
        <taxon>Rhodospirillaceae</taxon>
        <taxon>Inquilinus</taxon>
    </lineage>
</organism>
<name>A0A211ZFK1_9PROT</name>
<dbReference type="PANTHER" id="PTHR30329:SF21">
    <property type="entry name" value="LIPOPROTEIN YIAD-RELATED"/>
    <property type="match status" value="1"/>
</dbReference>
<dbReference type="Pfam" id="PF00691">
    <property type="entry name" value="OmpA"/>
    <property type="match status" value="1"/>
</dbReference>
<dbReference type="InterPro" id="IPR006665">
    <property type="entry name" value="OmpA-like"/>
</dbReference>
<protein>
    <recommendedName>
        <fullName evidence="3">OmpA-like domain-containing protein</fullName>
    </recommendedName>
</protein>
<accession>A0A211ZFK1</accession>
<proteinExistence type="predicted"/>
<evidence type="ECO:0000313" key="4">
    <source>
        <dbReference type="EMBL" id="OWJ64020.1"/>
    </source>
</evidence>
<gene>
    <name evidence="4" type="ORF">BWR60_26830</name>
</gene>
<evidence type="ECO:0000313" key="5">
    <source>
        <dbReference type="Proteomes" id="UP000196655"/>
    </source>
</evidence>
<dbReference type="STRING" id="1122125.GCA_000423185_04499"/>
<dbReference type="Proteomes" id="UP000196655">
    <property type="component" value="Unassembled WGS sequence"/>
</dbReference>
<sequence>MAAPMTYDQSRPSLPLSDRRSYRRGVILGLTVAEFFLLLSFVLVLSLALFAARQAGDRTALREMQRLLVDAGSQDSVRDVLKRIAVLEQEVRSRDERIAVLLAEKEEARPLLDATAGMDRKELENFVELVRGIAAKTRNGEITADDIARIAKNSDLVETVRGITDAWEDSNRRIGQALETEFGKDLSRWNAEIDDDGSVFRFLAPDVLFDQGRATLTPAFKGTLADFCPRFLRLLDQRRDTIAEIRIEGHTSSEWRQNTSSREAYFLNMGLSQERTRSVLEYCLGLGDVAPVEGWARHTLVAVGMSSSRPVLGLGDREDADRSRRVEFRVVTDAEARIGEIAQQLSK</sequence>
<dbReference type="InterPro" id="IPR036737">
    <property type="entry name" value="OmpA-like_sf"/>
</dbReference>
<dbReference type="AlphaFoldDB" id="A0A211ZFK1"/>
<comment type="caution">
    <text evidence="4">The sequence shown here is derived from an EMBL/GenBank/DDBJ whole genome shotgun (WGS) entry which is preliminary data.</text>
</comment>
<keyword evidence="1 2" id="KW-0472">Membrane</keyword>
<evidence type="ECO:0000259" key="3">
    <source>
        <dbReference type="PROSITE" id="PS51123"/>
    </source>
</evidence>
<dbReference type="Gene3D" id="3.30.1330.60">
    <property type="entry name" value="OmpA-like domain"/>
    <property type="match status" value="1"/>
</dbReference>
<dbReference type="EMBL" id="NHON01000071">
    <property type="protein sequence ID" value="OWJ64020.1"/>
    <property type="molecule type" value="Genomic_DNA"/>
</dbReference>
<dbReference type="GO" id="GO:0016020">
    <property type="term" value="C:membrane"/>
    <property type="evidence" value="ECO:0007669"/>
    <property type="project" value="UniProtKB-UniRule"/>
</dbReference>
<dbReference type="PANTHER" id="PTHR30329">
    <property type="entry name" value="STATOR ELEMENT OF FLAGELLAR MOTOR COMPLEX"/>
    <property type="match status" value="1"/>
</dbReference>
<keyword evidence="2" id="KW-1133">Transmembrane helix</keyword>
<reference evidence="5" key="1">
    <citation type="submission" date="2017-05" db="EMBL/GenBank/DDBJ databases">
        <authorList>
            <person name="Macchi M."/>
            <person name="Festa S."/>
            <person name="Coppotelli B.M."/>
            <person name="Morelli I.S."/>
        </authorList>
    </citation>
    <scope>NUCLEOTIDE SEQUENCE [LARGE SCALE GENOMIC DNA]</scope>
    <source>
        <strain evidence="5">I</strain>
    </source>
</reference>
<feature type="domain" description="OmpA-like" evidence="3">
    <location>
        <begin position="196"/>
        <end position="334"/>
    </location>
</feature>
<dbReference type="SUPFAM" id="SSF103088">
    <property type="entry name" value="OmpA-like"/>
    <property type="match status" value="1"/>
</dbReference>
<dbReference type="PROSITE" id="PS51123">
    <property type="entry name" value="OMPA_2"/>
    <property type="match status" value="1"/>
</dbReference>
<keyword evidence="5" id="KW-1185">Reference proteome</keyword>